<dbReference type="Pfam" id="PF03647">
    <property type="entry name" value="Tmemb_14"/>
    <property type="match status" value="1"/>
</dbReference>
<name>A0A367IQW8_RHIST</name>
<dbReference type="PANTHER" id="PTHR12668:SF43">
    <property type="entry name" value="TRANSMEMBRANE PROTEIN 14 HOMOLOG"/>
    <property type="match status" value="1"/>
</dbReference>
<evidence type="ECO:0000256" key="6">
    <source>
        <dbReference type="SAM" id="Phobius"/>
    </source>
</evidence>
<evidence type="ECO:0000256" key="4">
    <source>
        <dbReference type="ARBA" id="ARBA00022989"/>
    </source>
</evidence>
<keyword evidence="5 6" id="KW-0472">Membrane</keyword>
<reference evidence="7 8" key="1">
    <citation type="journal article" date="2018" name="G3 (Bethesda)">
        <title>Phylogenetic and Phylogenomic Definition of Rhizopus Species.</title>
        <authorList>
            <person name="Gryganskyi A.P."/>
            <person name="Golan J."/>
            <person name="Dolatabadi S."/>
            <person name="Mondo S."/>
            <person name="Robb S."/>
            <person name="Idnurm A."/>
            <person name="Muszewska A."/>
            <person name="Steczkiewicz K."/>
            <person name="Masonjones S."/>
            <person name="Liao H.L."/>
            <person name="Gajdeczka M.T."/>
            <person name="Anike F."/>
            <person name="Vuek A."/>
            <person name="Anishchenko I.M."/>
            <person name="Voigt K."/>
            <person name="de Hoog G.S."/>
            <person name="Smith M.E."/>
            <person name="Heitman J."/>
            <person name="Vilgalys R."/>
            <person name="Stajich J.E."/>
        </authorList>
    </citation>
    <scope>NUCLEOTIDE SEQUENCE [LARGE SCALE GENOMIC DNA]</scope>
    <source>
        <strain evidence="7 8">LSU 92-RS-03</strain>
    </source>
</reference>
<feature type="transmembrane region" description="Helical" evidence="6">
    <location>
        <begin position="54"/>
        <end position="73"/>
    </location>
</feature>
<dbReference type="STRING" id="4846.A0A367IQW8"/>
<comment type="caution">
    <text evidence="7">The sequence shown here is derived from an EMBL/GenBank/DDBJ whole genome shotgun (WGS) entry which is preliminary data.</text>
</comment>
<dbReference type="OrthoDB" id="5620at2759"/>
<evidence type="ECO:0000313" key="8">
    <source>
        <dbReference type="Proteomes" id="UP000253551"/>
    </source>
</evidence>
<evidence type="ECO:0000256" key="3">
    <source>
        <dbReference type="ARBA" id="ARBA00022692"/>
    </source>
</evidence>
<keyword evidence="3 6" id="KW-0812">Transmembrane</keyword>
<keyword evidence="4 6" id="KW-1133">Transmembrane helix</keyword>
<dbReference type="Proteomes" id="UP000253551">
    <property type="component" value="Unassembled WGS sequence"/>
</dbReference>
<dbReference type="Gene3D" id="1.10.10.1740">
    <property type="entry name" value="Transmembrane protein 14-like"/>
    <property type="match status" value="1"/>
</dbReference>
<organism evidence="7 8">
    <name type="scientific">Rhizopus stolonifer</name>
    <name type="common">Rhizopus nigricans</name>
    <dbReference type="NCBI Taxonomy" id="4846"/>
    <lineage>
        <taxon>Eukaryota</taxon>
        <taxon>Fungi</taxon>
        <taxon>Fungi incertae sedis</taxon>
        <taxon>Mucoromycota</taxon>
        <taxon>Mucoromycotina</taxon>
        <taxon>Mucoromycetes</taxon>
        <taxon>Mucorales</taxon>
        <taxon>Mucorineae</taxon>
        <taxon>Rhizopodaceae</taxon>
        <taxon>Rhizopus</taxon>
    </lineage>
</organism>
<evidence type="ECO:0000256" key="1">
    <source>
        <dbReference type="ARBA" id="ARBA00004370"/>
    </source>
</evidence>
<dbReference type="PANTHER" id="PTHR12668">
    <property type="entry name" value="TRANSMEMBRANE PROTEIN 14, 15"/>
    <property type="match status" value="1"/>
</dbReference>
<dbReference type="AlphaFoldDB" id="A0A367IQW8"/>
<feature type="transmembrane region" description="Helical" evidence="6">
    <location>
        <begin position="29"/>
        <end position="48"/>
    </location>
</feature>
<comment type="similarity">
    <text evidence="2">Belongs to the TMEM14 family.</text>
</comment>
<dbReference type="GO" id="GO:0031966">
    <property type="term" value="C:mitochondrial membrane"/>
    <property type="evidence" value="ECO:0007669"/>
    <property type="project" value="TreeGrafter"/>
</dbReference>
<accession>A0A367IQW8</accession>
<dbReference type="GO" id="GO:0070453">
    <property type="term" value="P:regulation of heme biosynthetic process"/>
    <property type="evidence" value="ECO:0007669"/>
    <property type="project" value="TreeGrafter"/>
</dbReference>
<evidence type="ECO:0000256" key="2">
    <source>
        <dbReference type="ARBA" id="ARBA00007590"/>
    </source>
</evidence>
<keyword evidence="8" id="KW-1185">Reference proteome</keyword>
<proteinExistence type="inferred from homology"/>
<dbReference type="InterPro" id="IPR044890">
    <property type="entry name" value="TMEM14_sf"/>
</dbReference>
<feature type="transmembrane region" description="Helical" evidence="6">
    <location>
        <begin position="6"/>
        <end position="22"/>
    </location>
</feature>
<protein>
    <submittedName>
        <fullName evidence="7">Transmembrane protein 14C</fullName>
    </submittedName>
</protein>
<gene>
    <name evidence="7" type="primary">TMEM14C</name>
    <name evidence="7" type="ORF">CU098_003445</name>
</gene>
<evidence type="ECO:0000313" key="7">
    <source>
        <dbReference type="EMBL" id="RCH80094.1"/>
    </source>
</evidence>
<evidence type="ECO:0000256" key="5">
    <source>
        <dbReference type="ARBA" id="ARBA00023136"/>
    </source>
</evidence>
<dbReference type="EMBL" id="PJQM01006187">
    <property type="protein sequence ID" value="RCH80094.1"/>
    <property type="molecule type" value="Genomic_DNA"/>
</dbReference>
<sequence length="95" mass="9815">MTDTLGYAYGLTVVTGGVVGYVKAGSVASLAAGGVFGGLAIAGAYQVSQNPRNVLLSLIVSLTLLFVMGSRFYRGRKFMPAGLSFNGTSLWCSLV</sequence>
<dbReference type="InterPro" id="IPR005349">
    <property type="entry name" value="TMEM14"/>
</dbReference>
<comment type="subcellular location">
    <subcellularLocation>
        <location evidence="1">Membrane</location>
    </subcellularLocation>
</comment>